<feature type="transmembrane region" description="Helical" evidence="1">
    <location>
        <begin position="45"/>
        <end position="68"/>
    </location>
</feature>
<dbReference type="RefSeq" id="WP_079425864.1">
    <property type="nucleotide sequence ID" value="NZ_MZGV01000036.1"/>
</dbReference>
<protein>
    <submittedName>
        <fullName evidence="2">ABC-2 family transporter protein</fullName>
    </submittedName>
</protein>
<organism evidence="2 3">
    <name type="scientific">Clostridium oryzae</name>
    <dbReference type="NCBI Taxonomy" id="1450648"/>
    <lineage>
        <taxon>Bacteria</taxon>
        <taxon>Bacillati</taxon>
        <taxon>Bacillota</taxon>
        <taxon>Clostridia</taxon>
        <taxon>Eubacteriales</taxon>
        <taxon>Clostridiaceae</taxon>
        <taxon>Clostridium</taxon>
    </lineage>
</organism>
<dbReference type="EMBL" id="MZGV01000036">
    <property type="protein sequence ID" value="OPJ60020.1"/>
    <property type="molecule type" value="Genomic_DNA"/>
</dbReference>
<sequence length="235" mass="26309">MNNLLKCEMYKLWHNRSFWVMLLFSIVLESLMILDSHVVALTSGLFYASLYNMPLLYLLITIFAALFVGEDFVNRTLHSFISAGHRRGAVMVAKMVTYLVASVLILLVPLIIDGFAGTFASLKFANVSAMKMLSDCLVVLFSILAMGMLPLLASFFFRDVGKTLLIPMIAFFLMIFILNGDSTKIFATILPMGQLRLLSVNQLPISNISVIGIDILWIVGMFAIAYIQFDKLDIK</sequence>
<dbReference type="AlphaFoldDB" id="A0A1V4IJK5"/>
<gene>
    <name evidence="2" type="ORF">CLORY_29940</name>
</gene>
<evidence type="ECO:0000256" key="1">
    <source>
        <dbReference type="SAM" id="Phobius"/>
    </source>
</evidence>
<comment type="caution">
    <text evidence="2">The sequence shown here is derived from an EMBL/GenBank/DDBJ whole genome shotgun (WGS) entry which is preliminary data.</text>
</comment>
<feature type="transmembrane region" description="Helical" evidence="1">
    <location>
        <begin position="89"/>
        <end position="112"/>
    </location>
</feature>
<dbReference type="OrthoDB" id="1701857at2"/>
<name>A0A1V4IJK5_9CLOT</name>
<dbReference type="Pfam" id="PF12730">
    <property type="entry name" value="ABC2_membrane_4"/>
    <property type="match status" value="1"/>
</dbReference>
<reference evidence="2 3" key="1">
    <citation type="submission" date="2017-03" db="EMBL/GenBank/DDBJ databases">
        <title>Genome sequence of Clostridium oryzae DSM 28571.</title>
        <authorList>
            <person name="Poehlein A."/>
            <person name="Daniel R."/>
        </authorList>
    </citation>
    <scope>NUCLEOTIDE SEQUENCE [LARGE SCALE GENOMIC DNA]</scope>
    <source>
        <strain evidence="2 3">DSM 28571</strain>
    </source>
</reference>
<feature type="transmembrane region" description="Helical" evidence="1">
    <location>
        <begin position="18"/>
        <end position="39"/>
    </location>
</feature>
<evidence type="ECO:0000313" key="2">
    <source>
        <dbReference type="EMBL" id="OPJ60020.1"/>
    </source>
</evidence>
<dbReference type="Proteomes" id="UP000190080">
    <property type="component" value="Unassembled WGS sequence"/>
</dbReference>
<keyword evidence="1" id="KW-1133">Transmembrane helix</keyword>
<proteinExistence type="predicted"/>
<keyword evidence="1" id="KW-0812">Transmembrane</keyword>
<keyword evidence="3" id="KW-1185">Reference proteome</keyword>
<feature type="transmembrane region" description="Helical" evidence="1">
    <location>
        <begin position="207"/>
        <end position="229"/>
    </location>
</feature>
<dbReference type="STRING" id="1450648.CLORY_29940"/>
<accession>A0A1V4IJK5</accession>
<keyword evidence="1" id="KW-0472">Membrane</keyword>
<evidence type="ECO:0000313" key="3">
    <source>
        <dbReference type="Proteomes" id="UP000190080"/>
    </source>
</evidence>
<feature type="transmembrane region" description="Helical" evidence="1">
    <location>
        <begin position="164"/>
        <end position="187"/>
    </location>
</feature>
<feature type="transmembrane region" description="Helical" evidence="1">
    <location>
        <begin position="132"/>
        <end position="157"/>
    </location>
</feature>